<keyword evidence="2" id="KW-0472">Membrane</keyword>
<feature type="region of interest" description="Disordered" evidence="1">
    <location>
        <begin position="104"/>
        <end position="183"/>
    </location>
</feature>
<organism evidence="3">
    <name type="scientific">Oikopleura dioica</name>
    <name type="common">Tunicate</name>
    <dbReference type="NCBI Taxonomy" id="34765"/>
    <lineage>
        <taxon>Eukaryota</taxon>
        <taxon>Metazoa</taxon>
        <taxon>Chordata</taxon>
        <taxon>Tunicata</taxon>
        <taxon>Appendicularia</taxon>
        <taxon>Copelata</taxon>
        <taxon>Oikopleuridae</taxon>
        <taxon>Oikopleura</taxon>
    </lineage>
</organism>
<proteinExistence type="predicted"/>
<feature type="transmembrane region" description="Helical" evidence="2">
    <location>
        <begin position="6"/>
        <end position="28"/>
    </location>
</feature>
<evidence type="ECO:0000256" key="1">
    <source>
        <dbReference type="SAM" id="MobiDB-lite"/>
    </source>
</evidence>
<feature type="compositionally biased region" description="Pro residues" evidence="1">
    <location>
        <begin position="148"/>
        <end position="159"/>
    </location>
</feature>
<name>E4YJ15_OIKDI</name>
<evidence type="ECO:0000256" key="2">
    <source>
        <dbReference type="SAM" id="Phobius"/>
    </source>
</evidence>
<sequence length="183" mass="20134">MEPIIFFILIGSCGLFVIIIVVVSIIYCRCPSKKKETPARNDTQRNVLLPDIDEEENFPLASSNRAETNWKDSQDSFDQSEDEWVDQSSPNEAIKLCKYVTQTSASQSQNGGSRPISCSMHSISSNRPSVKPPAPPVPDHSALLNAPPDFPPPPPPPAPESSGNMIANPKYPYHVPIANQQQH</sequence>
<gene>
    <name evidence="3" type="ORF">GSOID_T00027289001</name>
</gene>
<protein>
    <submittedName>
        <fullName evidence="3">Uncharacterized protein</fullName>
    </submittedName>
</protein>
<feature type="region of interest" description="Disordered" evidence="1">
    <location>
        <begin position="59"/>
        <end position="88"/>
    </location>
</feature>
<dbReference type="AlphaFoldDB" id="E4YJ15"/>
<evidence type="ECO:0000313" key="3">
    <source>
        <dbReference type="EMBL" id="CBY35476.1"/>
    </source>
</evidence>
<dbReference type="EMBL" id="FN654633">
    <property type="protein sequence ID" value="CBY35476.1"/>
    <property type="molecule type" value="Genomic_DNA"/>
</dbReference>
<keyword evidence="2" id="KW-1133">Transmembrane helix</keyword>
<accession>E4YJ15</accession>
<reference evidence="3" key="1">
    <citation type="journal article" date="2010" name="Science">
        <title>Plasticity of animal genome architecture unmasked by rapid evolution of a pelagic tunicate.</title>
        <authorList>
            <person name="Denoeud F."/>
            <person name="Henriet S."/>
            <person name="Mungpakdee S."/>
            <person name="Aury J.M."/>
            <person name="Da Silva C."/>
            <person name="Brinkmann H."/>
            <person name="Mikhaleva J."/>
            <person name="Olsen L.C."/>
            <person name="Jubin C."/>
            <person name="Canestro C."/>
            <person name="Bouquet J.M."/>
            <person name="Danks G."/>
            <person name="Poulain J."/>
            <person name="Campsteijn C."/>
            <person name="Adamski M."/>
            <person name="Cross I."/>
            <person name="Yadetie F."/>
            <person name="Muffato M."/>
            <person name="Louis A."/>
            <person name="Butcher S."/>
            <person name="Tsagkogeorga G."/>
            <person name="Konrad A."/>
            <person name="Singh S."/>
            <person name="Jensen M.F."/>
            <person name="Cong E.H."/>
            <person name="Eikeseth-Otteraa H."/>
            <person name="Noel B."/>
            <person name="Anthouard V."/>
            <person name="Porcel B.M."/>
            <person name="Kachouri-Lafond R."/>
            <person name="Nishino A."/>
            <person name="Ugolini M."/>
            <person name="Chourrout P."/>
            <person name="Nishida H."/>
            <person name="Aasland R."/>
            <person name="Huzurbazar S."/>
            <person name="Westhof E."/>
            <person name="Delsuc F."/>
            <person name="Lehrach H."/>
            <person name="Reinhardt R."/>
            <person name="Weissenbach J."/>
            <person name="Roy S.W."/>
            <person name="Artiguenave F."/>
            <person name="Postlethwait J.H."/>
            <person name="Manak J.R."/>
            <person name="Thompson E.M."/>
            <person name="Jaillon O."/>
            <person name="Du Pasquier L."/>
            <person name="Boudinot P."/>
            <person name="Liberles D.A."/>
            <person name="Volff J.N."/>
            <person name="Philippe H."/>
            <person name="Lenhard B."/>
            <person name="Roest Crollius H."/>
            <person name="Wincker P."/>
            <person name="Chourrout D."/>
        </authorList>
    </citation>
    <scope>NUCLEOTIDE SEQUENCE [LARGE SCALE GENOMIC DNA]</scope>
</reference>
<keyword evidence="2" id="KW-0812">Transmembrane</keyword>
<dbReference type="Proteomes" id="UP000011014">
    <property type="component" value="Unassembled WGS sequence"/>
</dbReference>